<protein>
    <submittedName>
        <fullName evidence="1">Dynactin subunit 3-like isoform X2</fullName>
    </submittedName>
</protein>
<dbReference type="InterPro" id="IPR009991">
    <property type="entry name" value="DCTN3"/>
</dbReference>
<sequence length="183" mass="21037">MSVDSDTQQDMIDSINYRLDKLQNNLTGAADIHQVQHYPFCALDMTSRIQNQISIFESKHANVKDLNSKLDELRPYLTSEEYLHDAEGISEVILSRADDIMKQASELERLEQLKQYDGTLSTDVSSLQHRVKPLIEVTLHQTHDTEKMTSQVQEVVARYNNVISAISNQFLVWDELLTKLETK</sequence>
<proteinExistence type="predicted"/>
<reference evidence="1 2" key="1">
    <citation type="journal article" date="2023" name="BMC Biol.">
        <title>The compact genome of the sponge Oopsacas minuta (Hexactinellida) is lacking key metazoan core genes.</title>
        <authorList>
            <person name="Santini S."/>
            <person name="Schenkelaars Q."/>
            <person name="Jourda C."/>
            <person name="Duchesne M."/>
            <person name="Belahbib H."/>
            <person name="Rocher C."/>
            <person name="Selva M."/>
            <person name="Riesgo A."/>
            <person name="Vervoort M."/>
            <person name="Leys S.P."/>
            <person name="Kodjabachian L."/>
            <person name="Le Bivic A."/>
            <person name="Borchiellini C."/>
            <person name="Claverie J.M."/>
            <person name="Renard E."/>
        </authorList>
    </citation>
    <scope>NUCLEOTIDE SEQUENCE [LARGE SCALE GENOMIC DNA]</scope>
    <source>
        <strain evidence="1">SPO-2</strain>
    </source>
</reference>
<dbReference type="EMBL" id="JAKMXF010000354">
    <property type="protein sequence ID" value="KAI6646645.1"/>
    <property type="molecule type" value="Genomic_DNA"/>
</dbReference>
<dbReference type="AlphaFoldDB" id="A0AAV7JD75"/>
<dbReference type="Proteomes" id="UP001165289">
    <property type="component" value="Unassembled WGS sequence"/>
</dbReference>
<dbReference type="PANTHER" id="PTHR28360">
    <property type="entry name" value="DYNACTIN SUBUNIT 3"/>
    <property type="match status" value="1"/>
</dbReference>
<comment type="caution">
    <text evidence="1">The sequence shown here is derived from an EMBL/GenBank/DDBJ whole genome shotgun (WGS) entry which is preliminary data.</text>
</comment>
<name>A0AAV7JD75_9METZ</name>
<evidence type="ECO:0000313" key="2">
    <source>
        <dbReference type="Proteomes" id="UP001165289"/>
    </source>
</evidence>
<dbReference type="GO" id="GO:0061640">
    <property type="term" value="P:cytoskeleton-dependent cytokinesis"/>
    <property type="evidence" value="ECO:0007669"/>
    <property type="project" value="InterPro"/>
</dbReference>
<dbReference type="GO" id="GO:0005869">
    <property type="term" value="C:dynactin complex"/>
    <property type="evidence" value="ECO:0007669"/>
    <property type="project" value="InterPro"/>
</dbReference>
<accession>A0AAV7JD75</accession>
<organism evidence="1 2">
    <name type="scientific">Oopsacas minuta</name>
    <dbReference type="NCBI Taxonomy" id="111878"/>
    <lineage>
        <taxon>Eukaryota</taxon>
        <taxon>Metazoa</taxon>
        <taxon>Porifera</taxon>
        <taxon>Hexactinellida</taxon>
        <taxon>Hexasterophora</taxon>
        <taxon>Lyssacinosida</taxon>
        <taxon>Leucopsacidae</taxon>
        <taxon>Oopsacas</taxon>
    </lineage>
</organism>
<dbReference type="Pfam" id="PF07426">
    <property type="entry name" value="Dynactin_p22"/>
    <property type="match status" value="1"/>
</dbReference>
<keyword evidence="2" id="KW-1185">Reference proteome</keyword>
<evidence type="ECO:0000313" key="1">
    <source>
        <dbReference type="EMBL" id="KAI6646645.1"/>
    </source>
</evidence>
<dbReference type="PANTHER" id="PTHR28360:SF1">
    <property type="entry name" value="DYNACTIN SUBUNIT 3"/>
    <property type="match status" value="1"/>
</dbReference>
<gene>
    <name evidence="1" type="ORF">LOD99_12766</name>
</gene>